<feature type="transmembrane region" description="Helical" evidence="10">
    <location>
        <begin position="202"/>
        <end position="224"/>
    </location>
</feature>
<name>A0A9P5Q8X8_9AGAR</name>
<keyword evidence="5 10" id="KW-0812">Transmembrane</keyword>
<keyword evidence="3 10" id="KW-0328">Glycosyltransferase</keyword>
<keyword evidence="7 10" id="KW-1133">Transmembrane helix</keyword>
<sequence>MFSTTTILALIIRISIALSTRTVFQPDEYFQALEPAHHIVFGYGHLTWEWLSPNPIRSIVYPALNVPVYWILKQTGLSNYDFLMVNSPRVLHGSLAALTDIWICELTRRTIGERYVTTALFLSLTSFFHALSLSRSLSNSLETSLTTIALAYYPWRKNFSRSDIRKMLLFAALACSVRITNAVIWVFLIPILLWRMRFKRKLLLSTCLETATVGTTTLACIFLLDSMYYGKPTFTPLDFLVTNVSGVSLFYGNNPWHYYMSQALPIICTTSLPFVLDGARMMFGELVLAVIIWTVSVYSLAGHKEWRFIHPLVPLFHILAAKSLVDRSSSTPAARSNMKTQRLPLRKAFIGLVLVTLPASLWVVLVHCSGPLSVMAFIRNIPEDELQGGVVGLLMPCHSTPGHAYLHRPQLAHNGLWALGCEPPLSNQNLSTYRDQTTIFFADPYQYLMDRFPAHVNSSFPISLYPASTPGRGNPDDEWLHEWPRYLVLFGALLEERGVIEYLTKQGYEEVWRRGRYWEGDSDERKGGVRVWKWQPTN</sequence>
<comment type="caution">
    <text evidence="10">Lacks conserved residue(s) required for the propagation of feature annotation.</text>
</comment>
<feature type="signal peptide" evidence="11">
    <location>
        <begin position="1"/>
        <end position="19"/>
    </location>
</feature>
<reference evidence="12" key="1">
    <citation type="submission" date="2020-11" db="EMBL/GenBank/DDBJ databases">
        <authorList>
            <consortium name="DOE Joint Genome Institute"/>
            <person name="Ahrendt S."/>
            <person name="Riley R."/>
            <person name="Andreopoulos W."/>
            <person name="Labutti K."/>
            <person name="Pangilinan J."/>
            <person name="Ruiz-Duenas F.J."/>
            <person name="Barrasa J.M."/>
            <person name="Sanchez-Garcia M."/>
            <person name="Camarero S."/>
            <person name="Miyauchi S."/>
            <person name="Serrano A."/>
            <person name="Linde D."/>
            <person name="Babiker R."/>
            <person name="Drula E."/>
            <person name="Ayuso-Fernandez I."/>
            <person name="Pacheco R."/>
            <person name="Padilla G."/>
            <person name="Ferreira P."/>
            <person name="Barriuso J."/>
            <person name="Kellner H."/>
            <person name="Castanera R."/>
            <person name="Alfaro M."/>
            <person name="Ramirez L."/>
            <person name="Pisabarro A.G."/>
            <person name="Kuo A."/>
            <person name="Tritt A."/>
            <person name="Lipzen A."/>
            <person name="He G."/>
            <person name="Yan M."/>
            <person name="Ng V."/>
            <person name="Cullen D."/>
            <person name="Martin F."/>
            <person name="Rosso M.-N."/>
            <person name="Henrissat B."/>
            <person name="Hibbett D."/>
            <person name="Martinez A.T."/>
            <person name="Grigoriev I.V."/>
        </authorList>
    </citation>
    <scope>NUCLEOTIDE SEQUENCE</scope>
    <source>
        <strain evidence="12">AH 40177</strain>
    </source>
</reference>
<evidence type="ECO:0000256" key="3">
    <source>
        <dbReference type="ARBA" id="ARBA00022676"/>
    </source>
</evidence>
<dbReference type="GO" id="GO:0005789">
    <property type="term" value="C:endoplasmic reticulum membrane"/>
    <property type="evidence" value="ECO:0007669"/>
    <property type="project" value="UniProtKB-SubCell"/>
</dbReference>
<accession>A0A9P5Q8X8</accession>
<evidence type="ECO:0000313" key="13">
    <source>
        <dbReference type="Proteomes" id="UP000772434"/>
    </source>
</evidence>
<evidence type="ECO:0000256" key="11">
    <source>
        <dbReference type="SAM" id="SignalP"/>
    </source>
</evidence>
<evidence type="ECO:0000256" key="5">
    <source>
        <dbReference type="ARBA" id="ARBA00022692"/>
    </source>
</evidence>
<evidence type="ECO:0000256" key="10">
    <source>
        <dbReference type="RuleBase" id="RU363075"/>
    </source>
</evidence>
<dbReference type="GO" id="GO:0000026">
    <property type="term" value="F:alpha-1,2-mannosyltransferase activity"/>
    <property type="evidence" value="ECO:0007669"/>
    <property type="project" value="TreeGrafter"/>
</dbReference>
<evidence type="ECO:0000256" key="4">
    <source>
        <dbReference type="ARBA" id="ARBA00022679"/>
    </source>
</evidence>
<keyword evidence="11" id="KW-0732">Signal</keyword>
<protein>
    <recommendedName>
        <fullName evidence="10">Mannosyltransferase</fullName>
        <ecNumber evidence="10">2.4.1.-</ecNumber>
    </recommendedName>
</protein>
<evidence type="ECO:0000256" key="1">
    <source>
        <dbReference type="ARBA" id="ARBA00004477"/>
    </source>
</evidence>
<dbReference type="Pfam" id="PF03901">
    <property type="entry name" value="Glyco_transf_22"/>
    <property type="match status" value="1"/>
</dbReference>
<comment type="function">
    <text evidence="9">Mannosyltransferase involved in glycosylphosphatidylinositol-anchor biosynthesis. Transfers the third mannose to Man2-GlcN-acyl-PI during GPI precursor assembly.</text>
</comment>
<gene>
    <name evidence="12" type="ORF">BDP27DRAFT_1311860</name>
</gene>
<feature type="transmembrane region" description="Helical" evidence="10">
    <location>
        <begin position="283"/>
        <end position="302"/>
    </location>
</feature>
<dbReference type="EC" id="2.4.1.-" evidence="10"/>
<evidence type="ECO:0000256" key="8">
    <source>
        <dbReference type="ARBA" id="ARBA00023136"/>
    </source>
</evidence>
<feature type="transmembrane region" description="Helical" evidence="10">
    <location>
        <begin position="167"/>
        <end position="193"/>
    </location>
</feature>
<dbReference type="GO" id="GO:0006506">
    <property type="term" value="P:GPI anchor biosynthetic process"/>
    <property type="evidence" value="ECO:0007669"/>
    <property type="project" value="TreeGrafter"/>
</dbReference>
<dbReference type="Proteomes" id="UP000772434">
    <property type="component" value="Unassembled WGS sequence"/>
</dbReference>
<dbReference type="OrthoDB" id="416834at2759"/>
<comment type="similarity">
    <text evidence="2">Belongs to the glycosyltransferase 22 family. PIGB subfamily.</text>
</comment>
<evidence type="ECO:0000256" key="7">
    <source>
        <dbReference type="ARBA" id="ARBA00022989"/>
    </source>
</evidence>
<dbReference type="AlphaFoldDB" id="A0A9P5Q8X8"/>
<feature type="transmembrane region" description="Helical" evidence="10">
    <location>
        <begin position="345"/>
        <end position="365"/>
    </location>
</feature>
<organism evidence="12 13">
    <name type="scientific">Rhodocollybia butyracea</name>
    <dbReference type="NCBI Taxonomy" id="206335"/>
    <lineage>
        <taxon>Eukaryota</taxon>
        <taxon>Fungi</taxon>
        <taxon>Dikarya</taxon>
        <taxon>Basidiomycota</taxon>
        <taxon>Agaricomycotina</taxon>
        <taxon>Agaricomycetes</taxon>
        <taxon>Agaricomycetidae</taxon>
        <taxon>Agaricales</taxon>
        <taxon>Marasmiineae</taxon>
        <taxon>Omphalotaceae</taxon>
        <taxon>Rhodocollybia</taxon>
    </lineage>
</organism>
<evidence type="ECO:0000256" key="2">
    <source>
        <dbReference type="ARBA" id="ARBA00006065"/>
    </source>
</evidence>
<proteinExistence type="inferred from homology"/>
<comment type="caution">
    <text evidence="12">The sequence shown here is derived from an EMBL/GenBank/DDBJ whole genome shotgun (WGS) entry which is preliminary data.</text>
</comment>
<dbReference type="EMBL" id="JADNRY010000004">
    <property type="protein sequence ID" value="KAF9077124.1"/>
    <property type="molecule type" value="Genomic_DNA"/>
</dbReference>
<evidence type="ECO:0000256" key="6">
    <source>
        <dbReference type="ARBA" id="ARBA00022824"/>
    </source>
</evidence>
<comment type="subcellular location">
    <subcellularLocation>
        <location evidence="1 10">Endoplasmic reticulum membrane</location>
        <topology evidence="1 10">Multi-pass membrane protein</topology>
    </subcellularLocation>
</comment>
<evidence type="ECO:0000256" key="9">
    <source>
        <dbReference type="ARBA" id="ARBA00024708"/>
    </source>
</evidence>
<dbReference type="InterPro" id="IPR005599">
    <property type="entry name" value="GPI_mannosylTrfase"/>
</dbReference>
<dbReference type="PANTHER" id="PTHR22760:SF4">
    <property type="entry name" value="GPI MANNOSYLTRANSFERASE 3"/>
    <property type="match status" value="1"/>
</dbReference>
<keyword evidence="8 10" id="KW-0472">Membrane</keyword>
<evidence type="ECO:0000313" key="12">
    <source>
        <dbReference type="EMBL" id="KAF9077124.1"/>
    </source>
</evidence>
<keyword evidence="6 10" id="KW-0256">Endoplasmic reticulum</keyword>
<keyword evidence="4" id="KW-0808">Transferase</keyword>
<dbReference type="PANTHER" id="PTHR22760">
    <property type="entry name" value="GLYCOSYLTRANSFERASE"/>
    <property type="match status" value="1"/>
</dbReference>
<keyword evidence="13" id="KW-1185">Reference proteome</keyword>
<feature type="chain" id="PRO_5040215200" description="Mannosyltransferase" evidence="11">
    <location>
        <begin position="20"/>
        <end position="538"/>
    </location>
</feature>